<protein>
    <recommendedName>
        <fullName evidence="4">DUF2537 domain-containing protein</fullName>
    </recommendedName>
</protein>
<dbReference type="Pfam" id="PF10801">
    <property type="entry name" value="DUF2537"/>
    <property type="match status" value="1"/>
</dbReference>
<gene>
    <name evidence="2" type="ORF">SAMN05660874_01909</name>
</gene>
<feature type="transmembrane region" description="Helical" evidence="1">
    <location>
        <begin position="145"/>
        <end position="167"/>
    </location>
</feature>
<organism evidence="2 3">
    <name type="scientific">Saccharopolyspora flava</name>
    <dbReference type="NCBI Taxonomy" id="95161"/>
    <lineage>
        <taxon>Bacteria</taxon>
        <taxon>Bacillati</taxon>
        <taxon>Actinomycetota</taxon>
        <taxon>Actinomycetes</taxon>
        <taxon>Pseudonocardiales</taxon>
        <taxon>Pseudonocardiaceae</taxon>
        <taxon>Saccharopolyspora</taxon>
    </lineage>
</organism>
<dbReference type="RefSeq" id="WP_093415406.1">
    <property type="nucleotide sequence ID" value="NZ_FOZX01000002.1"/>
</dbReference>
<keyword evidence="1" id="KW-0472">Membrane</keyword>
<reference evidence="3" key="1">
    <citation type="submission" date="2016-10" db="EMBL/GenBank/DDBJ databases">
        <authorList>
            <person name="Varghese N."/>
            <person name="Submissions S."/>
        </authorList>
    </citation>
    <scope>NUCLEOTIDE SEQUENCE [LARGE SCALE GENOMIC DNA]</scope>
    <source>
        <strain evidence="3">DSM 44771</strain>
    </source>
</reference>
<keyword evidence="3" id="KW-1185">Reference proteome</keyword>
<dbReference type="OrthoDB" id="3573230at2"/>
<feature type="transmembrane region" description="Helical" evidence="1">
    <location>
        <begin position="117"/>
        <end position="138"/>
    </location>
</feature>
<evidence type="ECO:0000313" key="2">
    <source>
        <dbReference type="EMBL" id="SFS56220.1"/>
    </source>
</evidence>
<accession>A0A1I6QUZ7</accession>
<dbReference type="Proteomes" id="UP000198852">
    <property type="component" value="Unassembled WGS sequence"/>
</dbReference>
<evidence type="ECO:0000313" key="3">
    <source>
        <dbReference type="Proteomes" id="UP000198852"/>
    </source>
</evidence>
<evidence type="ECO:0000256" key="1">
    <source>
        <dbReference type="SAM" id="Phobius"/>
    </source>
</evidence>
<feature type="transmembrane region" description="Helical" evidence="1">
    <location>
        <begin position="173"/>
        <end position="197"/>
    </location>
</feature>
<dbReference type="AlphaFoldDB" id="A0A1I6QUZ7"/>
<evidence type="ECO:0008006" key="4">
    <source>
        <dbReference type="Google" id="ProtNLM"/>
    </source>
</evidence>
<proteinExistence type="predicted"/>
<keyword evidence="1" id="KW-0812">Transmembrane</keyword>
<dbReference type="EMBL" id="FOZX01000002">
    <property type="protein sequence ID" value="SFS56220.1"/>
    <property type="molecule type" value="Genomic_DNA"/>
</dbReference>
<dbReference type="InterPro" id="IPR024244">
    <property type="entry name" value="DUF2537"/>
</dbReference>
<sequence>MDGGWELHARSGRAVLVRGDGTEYDPARLRLPEVLIAALHEWAGVAELVNSGDSVQTGEIVSRRGRQLATRLAAETGGRVGYVDPFSGELVQIGRPRSAQAIRRGGRPVAPVNPTPWGTGLTISAVIAVIVAVTLSVVTQGLADASGVLAVFVNIAIAAGFAPSIWLGRHVPVWRWVAYGTAAGLVASWIVGLLSLLGPG</sequence>
<name>A0A1I6QUZ7_9PSEU</name>
<dbReference type="STRING" id="95161.SAMN05660874_01909"/>
<keyword evidence="1" id="KW-1133">Transmembrane helix</keyword>